<reference evidence="2" key="1">
    <citation type="journal article" date="2008" name="Nat. Genet.">
        <title>The Pristionchus pacificus genome provides a unique perspective on nematode lifestyle and parasitism.</title>
        <authorList>
            <person name="Dieterich C."/>
            <person name="Clifton S.W."/>
            <person name="Schuster L.N."/>
            <person name="Chinwalla A."/>
            <person name="Delehaunty K."/>
            <person name="Dinkelacker I."/>
            <person name="Fulton L."/>
            <person name="Fulton R."/>
            <person name="Godfrey J."/>
            <person name="Minx P."/>
            <person name="Mitreva M."/>
            <person name="Roeseler W."/>
            <person name="Tian H."/>
            <person name="Witte H."/>
            <person name="Yang S.P."/>
            <person name="Wilson R.K."/>
            <person name="Sommer R.J."/>
        </authorList>
    </citation>
    <scope>NUCLEOTIDE SEQUENCE [LARGE SCALE GENOMIC DNA]</scope>
    <source>
        <strain evidence="2">PS312</strain>
    </source>
</reference>
<keyword evidence="2" id="KW-1185">Reference proteome</keyword>
<evidence type="ECO:0000313" key="2">
    <source>
        <dbReference type="Proteomes" id="UP000005239"/>
    </source>
</evidence>
<accession>A0A2A6BHI5</accession>
<dbReference type="Proteomes" id="UP000005239">
    <property type="component" value="Unassembled WGS sequence"/>
</dbReference>
<protein>
    <submittedName>
        <fullName evidence="1">Uncharacterized protein</fullName>
    </submittedName>
</protein>
<organism evidence="1 2">
    <name type="scientific">Pristionchus pacificus</name>
    <name type="common">Parasitic nematode worm</name>
    <dbReference type="NCBI Taxonomy" id="54126"/>
    <lineage>
        <taxon>Eukaryota</taxon>
        <taxon>Metazoa</taxon>
        <taxon>Ecdysozoa</taxon>
        <taxon>Nematoda</taxon>
        <taxon>Chromadorea</taxon>
        <taxon>Rhabditida</taxon>
        <taxon>Rhabditina</taxon>
        <taxon>Diplogasteromorpha</taxon>
        <taxon>Diplogasteroidea</taxon>
        <taxon>Neodiplogasteridae</taxon>
        <taxon>Pristionchus</taxon>
    </lineage>
</organism>
<dbReference type="AlphaFoldDB" id="A0A2A6BHI5"/>
<dbReference type="EnsemblMetazoa" id="PPA42776.1">
    <property type="protein sequence ID" value="PPA42776.1"/>
    <property type="gene ID" value="WBGene00281145"/>
</dbReference>
<gene>
    <name evidence="1" type="primary">WBGene00281145</name>
</gene>
<reference evidence="1" key="2">
    <citation type="submission" date="2022-06" db="UniProtKB">
        <authorList>
            <consortium name="EnsemblMetazoa"/>
        </authorList>
    </citation>
    <scope>IDENTIFICATION</scope>
    <source>
        <strain evidence="1">PS312</strain>
    </source>
</reference>
<evidence type="ECO:0000313" key="1">
    <source>
        <dbReference type="EnsemblMetazoa" id="PPA42776.1"/>
    </source>
</evidence>
<accession>A0A8R1UXH3</accession>
<sequence>MHRIGTKQYHRIDNEFLLMYGTYPVSVLVRYPDVFNEKYAPIVLGWFDTSIQHMVHPANYSACHYSPFSVFKLPEDISNSDASTDSNPDPATAITNNFVELGIDWLTTNSYRDAIVETTGDYFDVYPETAMTDSHDTAVESVTTNGYPVTEVEVTRADILDTGSTPDQKSDPIVDGATTLS</sequence>
<proteinExistence type="predicted"/>
<name>A0A2A6BHI5_PRIPA</name>